<dbReference type="Gene3D" id="1.25.10.90">
    <property type="match status" value="1"/>
</dbReference>
<comment type="caution">
    <text evidence="1">The sequence shown here is derived from an EMBL/GenBank/DDBJ whole genome shotgun (WGS) entry which is preliminary data.</text>
</comment>
<dbReference type="InterPro" id="IPR014825">
    <property type="entry name" value="DNA_alkylation"/>
</dbReference>
<organism evidence="1 2">
    <name type="scientific">Aerophobetes bacterium</name>
    <dbReference type="NCBI Taxonomy" id="2030807"/>
    <lineage>
        <taxon>Bacteria</taxon>
        <taxon>Candidatus Aerophobota</taxon>
    </lineage>
</organism>
<dbReference type="SUPFAM" id="SSF48371">
    <property type="entry name" value="ARM repeat"/>
    <property type="match status" value="1"/>
</dbReference>
<gene>
    <name evidence="1" type="ORF">E3J95_05110</name>
</gene>
<dbReference type="AlphaFoldDB" id="A0A523QHY8"/>
<reference evidence="1 2" key="1">
    <citation type="submission" date="2019-03" db="EMBL/GenBank/DDBJ databases">
        <title>Metabolic potential of uncultured bacteria and archaea associated with petroleum seepage in deep-sea sediments.</title>
        <authorList>
            <person name="Dong X."/>
            <person name="Hubert C."/>
        </authorList>
    </citation>
    <scope>NUCLEOTIDE SEQUENCE [LARGE SCALE GENOMIC DNA]</scope>
    <source>
        <strain evidence="1">E44_bin92</strain>
    </source>
</reference>
<dbReference type="PANTHER" id="PTHR41291:SF1">
    <property type="entry name" value="DNA ALKYLATION REPAIR PROTEIN"/>
    <property type="match status" value="1"/>
</dbReference>
<dbReference type="EMBL" id="SOKU01000250">
    <property type="protein sequence ID" value="TES85153.1"/>
    <property type="molecule type" value="Genomic_DNA"/>
</dbReference>
<dbReference type="Pfam" id="PF08713">
    <property type="entry name" value="DNA_alkylation"/>
    <property type="match status" value="1"/>
</dbReference>
<protein>
    <submittedName>
        <fullName evidence="1">DNA alkylation repair protein</fullName>
    </submittedName>
</protein>
<evidence type="ECO:0000313" key="2">
    <source>
        <dbReference type="Proteomes" id="UP000320781"/>
    </source>
</evidence>
<accession>A0A523QHY8</accession>
<name>A0A523QHY8_UNCAE</name>
<dbReference type="PANTHER" id="PTHR41291">
    <property type="entry name" value="DNA ALKYLATION REPAIR PROTEIN"/>
    <property type="match status" value="1"/>
</dbReference>
<dbReference type="InterPro" id="IPR016024">
    <property type="entry name" value="ARM-type_fold"/>
</dbReference>
<sequence>MSYYDTLKELKSLSDSKAIEGMAKYGITPERTYGVSIPNLRNMARKIGKDHRLAQQLWTEDIRETRILASIIDDPSEVSEEQMERWVKDFDYWEICDQCCMNLFEKTKLAYQKCAQWSSREEEFVKRAGFVLMARLAVSDKKADDERFERLLPLIKREASDDRNLVKKAANWALRQIGKRNINLNRTAIETAKEIQEMDSRSARWIAHDAIRELTSDDVQQRLKN</sequence>
<evidence type="ECO:0000313" key="1">
    <source>
        <dbReference type="EMBL" id="TES85153.1"/>
    </source>
</evidence>
<dbReference type="CDD" id="cd06561">
    <property type="entry name" value="AlkD_like"/>
    <property type="match status" value="1"/>
</dbReference>
<dbReference type="Proteomes" id="UP000320781">
    <property type="component" value="Unassembled WGS sequence"/>
</dbReference>
<proteinExistence type="predicted"/>